<reference evidence="6" key="2">
    <citation type="submission" date="2025-08" db="UniProtKB">
        <authorList>
            <consortium name="Ensembl"/>
        </authorList>
    </citation>
    <scope>IDENTIFICATION</scope>
</reference>
<feature type="region of interest" description="Disordered" evidence="4">
    <location>
        <begin position="333"/>
        <end position="428"/>
    </location>
</feature>
<reference evidence="6" key="3">
    <citation type="submission" date="2025-09" db="UniProtKB">
        <authorList>
            <consortium name="Ensembl"/>
        </authorList>
    </citation>
    <scope>IDENTIFICATION</scope>
</reference>
<feature type="compositionally biased region" description="Polar residues" evidence="4">
    <location>
        <begin position="358"/>
        <end position="371"/>
    </location>
</feature>
<dbReference type="InterPro" id="IPR036388">
    <property type="entry name" value="WH-like_DNA-bd_sf"/>
</dbReference>
<accession>G1Q8D3</accession>
<dbReference type="InterPro" id="IPR006630">
    <property type="entry name" value="La_HTH"/>
</dbReference>
<sequence>KRTGLNPNARVWQELPHGNTDATPVTHGTESSWHETAATSGSHPEGNTELSDDMCKEYEDLSYQIYDVSRQSNSAISTEDLQECLKKQLEFCFSQESLSKDLYQIFQIDSDQFIPIWTVANMEEIKNQASAPNLILEVRRSSPMVQVDEKGEKVRPTHKHRLILREIPETTPIEEVKVLFKNENCPKVISCEFAHNSNWYITFHAQQAFKYLREEVKTFQGKPIMARINTINTFFAKNVYRLMDSSMYSQPIQTQAQCASPVFMQPAYSPHQQYFIYSIVPQWSPNPAPYFETPLAPFPNSSFMNGFNSPVFYKTTAAAVNMGRPFQKNCVKPHFRSSSGSEHATERSVSLGDGPVNRSGSTNFSTEQRNPTAPGHQEQSYLPKETPTLQTEHSGDYGRGRRTLFRTRRRQNPKTPTLTAEAKAPTPKFDLLASNFPPLPGSSSRTPGELVLESRMSDVKGVCKEKDKSSCPVPAEDEQTDCTAAQLLTTSTGPSRTAEPPALSTTQIEKDLAEDSTVQKDVLNPTTISVSSPNAAKPSRTNTASPCDSNINVAVTVALQEHRKPSDAEVCQKPPKEPCPIPVQPLRELRSNVASPTKNEENGAPEKSIEKPHEKPEARASKDYSGFRGNTIPRGAAGKIREQRCQFGHRAIPQGVTQCNGKEQYVPSRSPK</sequence>
<dbReference type="HOGENOM" id="CLU_025110_0_0_1"/>
<feature type="domain" description="HTH La-type RNA-binding" evidence="5">
    <location>
        <begin position="75"/>
        <end position="164"/>
    </location>
</feature>
<feature type="region of interest" description="Disordered" evidence="4">
    <location>
        <begin position="1"/>
        <end position="49"/>
    </location>
</feature>
<dbReference type="Gene3D" id="1.10.10.10">
    <property type="entry name" value="Winged helix-like DNA-binding domain superfamily/Winged helix DNA-binding domain"/>
    <property type="match status" value="1"/>
</dbReference>
<dbReference type="Proteomes" id="UP000001074">
    <property type="component" value="Unassembled WGS sequence"/>
</dbReference>
<dbReference type="InParanoid" id="G1Q8D3"/>
<dbReference type="InterPro" id="IPR036390">
    <property type="entry name" value="WH_DNA-bd_sf"/>
</dbReference>
<organism evidence="6 7">
    <name type="scientific">Myotis lucifugus</name>
    <name type="common">Little brown bat</name>
    <dbReference type="NCBI Taxonomy" id="59463"/>
    <lineage>
        <taxon>Eukaryota</taxon>
        <taxon>Metazoa</taxon>
        <taxon>Chordata</taxon>
        <taxon>Craniata</taxon>
        <taxon>Vertebrata</taxon>
        <taxon>Euteleostomi</taxon>
        <taxon>Mammalia</taxon>
        <taxon>Eutheria</taxon>
        <taxon>Laurasiatheria</taxon>
        <taxon>Chiroptera</taxon>
        <taxon>Yangochiroptera</taxon>
        <taxon>Vespertilionidae</taxon>
        <taxon>Myotis</taxon>
    </lineage>
</organism>
<feature type="region of interest" description="Disordered" evidence="4">
    <location>
        <begin position="565"/>
        <end position="638"/>
    </location>
</feature>
<dbReference type="OMA" id="REQRCQF"/>
<dbReference type="EMBL" id="AAPE02012604">
    <property type="status" value="NOT_ANNOTATED_CDS"/>
    <property type="molecule type" value="Genomic_DNA"/>
</dbReference>
<dbReference type="Pfam" id="PF05383">
    <property type="entry name" value="La"/>
    <property type="match status" value="1"/>
</dbReference>
<evidence type="ECO:0000313" key="6">
    <source>
        <dbReference type="Ensembl" id="ENSMLUP00000019966.1"/>
    </source>
</evidence>
<feature type="compositionally biased region" description="Polar residues" evidence="4">
    <location>
        <begin position="20"/>
        <end position="31"/>
    </location>
</feature>
<protein>
    <recommendedName>
        <fullName evidence="5">HTH La-type RNA-binding domain-containing protein</fullName>
    </recommendedName>
</protein>
<evidence type="ECO:0000256" key="1">
    <source>
        <dbReference type="ARBA" id="ARBA00022553"/>
    </source>
</evidence>
<dbReference type="GO" id="GO:0003730">
    <property type="term" value="F:mRNA 3'-UTR binding"/>
    <property type="evidence" value="ECO:0007669"/>
    <property type="project" value="TreeGrafter"/>
</dbReference>
<dbReference type="Pfam" id="PF26088">
    <property type="entry name" value="RRM_LARP4"/>
    <property type="match status" value="1"/>
</dbReference>
<feature type="compositionally biased region" description="Basic and acidic residues" evidence="4">
    <location>
        <begin position="607"/>
        <end position="622"/>
    </location>
</feature>
<dbReference type="GO" id="GO:0010494">
    <property type="term" value="C:cytoplasmic stress granule"/>
    <property type="evidence" value="ECO:0007669"/>
    <property type="project" value="TreeGrafter"/>
</dbReference>
<keyword evidence="2 3" id="KW-0694">RNA-binding</keyword>
<evidence type="ECO:0000256" key="4">
    <source>
        <dbReference type="SAM" id="MobiDB-lite"/>
    </source>
</evidence>
<keyword evidence="1" id="KW-0597">Phosphoprotein</keyword>
<dbReference type="GeneTree" id="ENSGT00940000154409"/>
<evidence type="ECO:0000256" key="2">
    <source>
        <dbReference type="ARBA" id="ARBA00022884"/>
    </source>
</evidence>
<dbReference type="Ensembl" id="ENSMLUT00000026127.1">
    <property type="protein sequence ID" value="ENSMLUP00000019966.1"/>
    <property type="gene ID" value="ENSMLUG00000028414.1"/>
</dbReference>
<feature type="compositionally biased region" description="Basic residues" evidence="4">
    <location>
        <begin position="400"/>
        <end position="412"/>
    </location>
</feature>
<dbReference type="PANTHER" id="PTHR22792:SF48">
    <property type="entry name" value="LA-RELATED PROTEIN 4"/>
    <property type="match status" value="1"/>
</dbReference>
<dbReference type="PROSITE" id="PS50961">
    <property type="entry name" value="HTH_LA"/>
    <property type="match status" value="1"/>
</dbReference>
<dbReference type="GO" id="GO:0045727">
    <property type="term" value="P:positive regulation of translation"/>
    <property type="evidence" value="ECO:0007669"/>
    <property type="project" value="TreeGrafter"/>
</dbReference>
<dbReference type="InterPro" id="IPR058699">
    <property type="entry name" value="RRM_LARP4/4B"/>
</dbReference>
<evidence type="ECO:0000256" key="3">
    <source>
        <dbReference type="PROSITE-ProRule" id="PRU00332"/>
    </source>
</evidence>
<name>G1Q8D3_MYOLU</name>
<proteinExistence type="predicted"/>
<dbReference type="InterPro" id="IPR045180">
    <property type="entry name" value="La_dom_prot"/>
</dbReference>
<reference evidence="6 7" key="1">
    <citation type="journal article" date="2011" name="Nature">
        <title>A high-resolution map of human evolutionary constraint using 29 mammals.</title>
        <authorList>
            <person name="Lindblad-Toh K."/>
            <person name="Garber M."/>
            <person name="Zuk O."/>
            <person name="Lin M.F."/>
            <person name="Parker B.J."/>
            <person name="Washietl S."/>
            <person name="Kheradpour P."/>
            <person name="Ernst J."/>
            <person name="Jordan G."/>
            <person name="Mauceli E."/>
            <person name="Ward L.D."/>
            <person name="Lowe C.B."/>
            <person name="Holloway A.K."/>
            <person name="Clamp M."/>
            <person name="Gnerre S."/>
            <person name="Alfoldi J."/>
            <person name="Beal K."/>
            <person name="Chang J."/>
            <person name="Clawson H."/>
            <person name="Cuff J."/>
            <person name="Di Palma F."/>
            <person name="Fitzgerald S."/>
            <person name="Flicek P."/>
            <person name="Guttman M."/>
            <person name="Hubisz M.J."/>
            <person name="Jaffe D.B."/>
            <person name="Jungreis I."/>
            <person name="Kent W.J."/>
            <person name="Kostka D."/>
            <person name="Lara M."/>
            <person name="Martins A.L."/>
            <person name="Massingham T."/>
            <person name="Moltke I."/>
            <person name="Raney B.J."/>
            <person name="Rasmussen M.D."/>
            <person name="Robinson J."/>
            <person name="Stark A."/>
            <person name="Vilella A.J."/>
            <person name="Wen J."/>
            <person name="Xie X."/>
            <person name="Zody M.C."/>
            <person name="Baldwin J."/>
            <person name="Bloom T."/>
            <person name="Chin C.W."/>
            <person name="Heiman D."/>
            <person name="Nicol R."/>
            <person name="Nusbaum C."/>
            <person name="Young S."/>
            <person name="Wilkinson J."/>
            <person name="Worley K.C."/>
            <person name="Kovar C.L."/>
            <person name="Muzny D.M."/>
            <person name="Gibbs R.A."/>
            <person name="Cree A."/>
            <person name="Dihn H.H."/>
            <person name="Fowler G."/>
            <person name="Jhangiani S."/>
            <person name="Joshi V."/>
            <person name="Lee S."/>
            <person name="Lewis L.R."/>
            <person name="Nazareth L.V."/>
            <person name="Okwuonu G."/>
            <person name="Santibanez J."/>
            <person name="Warren W.C."/>
            <person name="Mardis E.R."/>
            <person name="Weinstock G.M."/>
            <person name="Wilson R.K."/>
            <person name="Delehaunty K."/>
            <person name="Dooling D."/>
            <person name="Fronik C."/>
            <person name="Fulton L."/>
            <person name="Fulton B."/>
            <person name="Graves T."/>
            <person name="Minx P."/>
            <person name="Sodergren E."/>
            <person name="Birney E."/>
            <person name="Margulies E.H."/>
            <person name="Herrero J."/>
            <person name="Green E.D."/>
            <person name="Haussler D."/>
            <person name="Siepel A."/>
            <person name="Goldman N."/>
            <person name="Pollard K.S."/>
            <person name="Pedersen J.S."/>
            <person name="Lander E.S."/>
            <person name="Kellis M."/>
        </authorList>
    </citation>
    <scope>NUCLEOTIDE SEQUENCE [LARGE SCALE GENOMIC DNA]</scope>
</reference>
<dbReference type="PANTHER" id="PTHR22792">
    <property type="entry name" value="LUPUS LA PROTEIN-RELATED"/>
    <property type="match status" value="1"/>
</dbReference>
<dbReference type="eggNOG" id="KOG2591">
    <property type="taxonomic scope" value="Eukaryota"/>
</dbReference>
<dbReference type="SUPFAM" id="SSF46785">
    <property type="entry name" value="Winged helix' DNA-binding domain"/>
    <property type="match status" value="1"/>
</dbReference>
<feature type="compositionally biased region" description="Polar residues" evidence="4">
    <location>
        <begin position="524"/>
        <end position="548"/>
    </location>
</feature>
<evidence type="ECO:0000313" key="7">
    <source>
        <dbReference type="Proteomes" id="UP000001074"/>
    </source>
</evidence>
<dbReference type="AlphaFoldDB" id="G1Q8D3"/>
<keyword evidence="7" id="KW-1185">Reference proteome</keyword>
<feature type="region of interest" description="Disordered" evidence="4">
    <location>
        <begin position="516"/>
        <end position="548"/>
    </location>
</feature>
<evidence type="ECO:0000259" key="5">
    <source>
        <dbReference type="PROSITE" id="PS50961"/>
    </source>
</evidence>
<dbReference type="GO" id="GO:0005829">
    <property type="term" value="C:cytosol"/>
    <property type="evidence" value="ECO:0007669"/>
    <property type="project" value="TreeGrafter"/>
</dbReference>
<dbReference type="STRING" id="59463.ENSMLUP00000019966"/>
<dbReference type="SMART" id="SM00715">
    <property type="entry name" value="LA"/>
    <property type="match status" value="1"/>
</dbReference>